<accession>A0A9Y1BRV4</accession>
<dbReference type="GO" id="GO:0006082">
    <property type="term" value="P:organic acid metabolic process"/>
    <property type="evidence" value="ECO:0007669"/>
    <property type="project" value="UniProtKB-ARBA"/>
</dbReference>
<dbReference type="Pfam" id="PF01855">
    <property type="entry name" value="POR_N"/>
    <property type="match status" value="1"/>
</dbReference>
<protein>
    <submittedName>
        <fullName evidence="4">2-oxoacid:acceptor oxidoreductase subunit alpha</fullName>
    </submittedName>
</protein>
<feature type="domain" description="Pyruvate:ferredoxin oxidoreductase core" evidence="3">
    <location>
        <begin position="287"/>
        <end position="381"/>
    </location>
</feature>
<dbReference type="InterPro" id="IPR002880">
    <property type="entry name" value="Pyrv_Fd/Flavodoxin_OxRdtase_N"/>
</dbReference>
<dbReference type="NCBIfam" id="NF006412">
    <property type="entry name" value="PRK08659.1"/>
    <property type="match status" value="1"/>
</dbReference>
<dbReference type="Proteomes" id="UP001200513">
    <property type="component" value="Chromosome"/>
</dbReference>
<organism evidence="4">
    <name type="scientific">Candidatus Heimdallarchaeum endolithica</name>
    <dbReference type="NCBI Taxonomy" id="2876572"/>
    <lineage>
        <taxon>Archaea</taxon>
        <taxon>Promethearchaeati</taxon>
        <taxon>Candidatus Heimdallarchaeota</taxon>
        <taxon>Candidatus Heimdallarchaeia (ex Rinke et al. 2021) (nom. nud.)</taxon>
        <taxon>Candidatus Heimdallarchaeales</taxon>
        <taxon>Candidatus Heimdallarchaeaceae</taxon>
        <taxon>Candidatus Heimdallarchaeum</taxon>
    </lineage>
</organism>
<reference evidence="4" key="1">
    <citation type="journal article" date="2022" name="Nat. Microbiol.">
        <title>Unique mobile elements and scalable gene flow at the prokaryote-eukaryote boundary revealed by circularized Asgard archaea genomes.</title>
        <authorList>
            <person name="Wu F."/>
            <person name="Speth D.R."/>
            <person name="Philosof A."/>
            <person name="Cremiere A."/>
            <person name="Narayanan A."/>
            <person name="Barco R.A."/>
            <person name="Connon S.A."/>
            <person name="Amend J.P."/>
            <person name="Antoshechkin I.A."/>
            <person name="Orphan V.J."/>
        </authorList>
    </citation>
    <scope>NUCLEOTIDE SEQUENCE</scope>
    <source>
        <strain evidence="4">PR6</strain>
    </source>
</reference>
<dbReference type="FunFam" id="3.40.50.970:FF:000022">
    <property type="entry name" value="2-oxoglutarate ferredoxin oxidoreductase alpha subunit"/>
    <property type="match status" value="1"/>
</dbReference>
<dbReference type="InterPro" id="IPR009014">
    <property type="entry name" value="Transketo_C/PFOR_II"/>
</dbReference>
<evidence type="ECO:0000313" key="4">
    <source>
        <dbReference type="EMBL" id="UJG43219.1"/>
    </source>
</evidence>
<dbReference type="SUPFAM" id="SSF52518">
    <property type="entry name" value="Thiamin diphosphate-binding fold (THDP-binding)"/>
    <property type="match status" value="1"/>
</dbReference>
<dbReference type="Gene3D" id="3.40.50.920">
    <property type="match status" value="1"/>
</dbReference>
<dbReference type="InterPro" id="IPR033412">
    <property type="entry name" value="PFOR_II"/>
</dbReference>
<sequence length="390" mass="43026">MSKTIQKEEDRTVLTGEYFTTGNLAAAEGALAAGCKFFGGYPITPSSEIAEHMSYRLPQVGGHFLQFEDEIASIVSILGASWGGWKSMTATSGPGYSLMLENIGLGIMTETPCVIINVQRGGPSTGLPTLVGQQDIQQTRWGSHGDYEVIALAPNSVQECFDLVIVAFNYAEKYRLPVTLLMDETLGHMSEKLIIPKKDDIKIINRKKPKDDPSSHLPYKADEDLVPPMATAGEGYRVITTGLTHDERGYPVLDAETQEKLLRRLINKIKKNKDDIILLEEYKLKDAELIIISFGISARASKGAIELARKKGIKVGLLRLITIWPFADEHIEKLAEKVDNILVVEINSGQVTREVQRAVKGKANVHGVLKHGGTIHTPEEILSEIERRVK</sequence>
<dbReference type="AlphaFoldDB" id="A0A9Y1BRV4"/>
<dbReference type="GO" id="GO:0016491">
    <property type="term" value="F:oxidoreductase activity"/>
    <property type="evidence" value="ECO:0007669"/>
    <property type="project" value="UniProtKB-KW"/>
</dbReference>
<name>A0A9Y1BRV4_9ARCH</name>
<gene>
    <name evidence="4" type="ORF">K9W46_12705</name>
</gene>
<dbReference type="GO" id="GO:0044272">
    <property type="term" value="P:sulfur compound biosynthetic process"/>
    <property type="evidence" value="ECO:0007669"/>
    <property type="project" value="UniProtKB-ARBA"/>
</dbReference>
<feature type="domain" description="Pyruvate flavodoxin/ferredoxin oxidoreductase pyrimidine binding" evidence="2">
    <location>
        <begin position="28"/>
        <end position="260"/>
    </location>
</feature>
<dbReference type="InterPro" id="IPR029061">
    <property type="entry name" value="THDP-binding"/>
</dbReference>
<dbReference type="InterPro" id="IPR052368">
    <property type="entry name" value="2-oxoacid_oxidoreductase"/>
</dbReference>
<dbReference type="SUPFAM" id="SSF52922">
    <property type="entry name" value="TK C-terminal domain-like"/>
    <property type="match status" value="1"/>
</dbReference>
<evidence type="ECO:0000259" key="3">
    <source>
        <dbReference type="Pfam" id="PF17147"/>
    </source>
</evidence>
<dbReference type="Gene3D" id="3.40.50.970">
    <property type="match status" value="1"/>
</dbReference>
<evidence type="ECO:0000259" key="2">
    <source>
        <dbReference type="Pfam" id="PF01855"/>
    </source>
</evidence>
<dbReference type="EMBL" id="CP084167">
    <property type="protein sequence ID" value="UJG43219.1"/>
    <property type="molecule type" value="Genomic_DNA"/>
</dbReference>
<dbReference type="PANTHER" id="PTHR43088">
    <property type="entry name" value="SUBUNIT OF PYRUVATE:FLAVODOXIN OXIDOREDUCTASE-RELATED"/>
    <property type="match status" value="1"/>
</dbReference>
<dbReference type="FunFam" id="3.40.50.920:FF:000013">
    <property type="entry name" value="Ferredoxin oxidoreductase alpha subunit"/>
    <property type="match status" value="1"/>
</dbReference>
<dbReference type="CDD" id="cd07034">
    <property type="entry name" value="TPP_PYR_PFOR_IOR-alpha_like"/>
    <property type="match status" value="1"/>
</dbReference>
<proteinExistence type="predicted"/>
<dbReference type="PANTHER" id="PTHR43088:SF1">
    <property type="entry name" value="SUBUNIT OF PYRUVATE:FLAVODOXIN OXIDOREDUCTASE"/>
    <property type="match status" value="1"/>
</dbReference>
<keyword evidence="1" id="KW-0560">Oxidoreductase</keyword>
<dbReference type="Pfam" id="PF17147">
    <property type="entry name" value="PFOR_II"/>
    <property type="match status" value="1"/>
</dbReference>
<evidence type="ECO:0000256" key="1">
    <source>
        <dbReference type="ARBA" id="ARBA00023002"/>
    </source>
</evidence>